<keyword evidence="1" id="KW-1133">Transmembrane helix</keyword>
<dbReference type="Proteomes" id="UP000242818">
    <property type="component" value="Unassembled WGS sequence"/>
</dbReference>
<feature type="transmembrane region" description="Helical" evidence="1">
    <location>
        <begin position="13"/>
        <end position="34"/>
    </location>
</feature>
<evidence type="ECO:0000256" key="1">
    <source>
        <dbReference type="SAM" id="Phobius"/>
    </source>
</evidence>
<evidence type="ECO:0000313" key="2">
    <source>
        <dbReference type="EMBL" id="SCC20501.1"/>
    </source>
</evidence>
<keyword evidence="1" id="KW-0812">Transmembrane</keyword>
<keyword evidence="1" id="KW-0472">Membrane</keyword>
<evidence type="ECO:0000313" key="3">
    <source>
        <dbReference type="Proteomes" id="UP000242818"/>
    </source>
</evidence>
<sequence length="38" mass="4288">MTSQDILLLARKIIVGILLVVGPLLVFFIALRLLQHFL</sequence>
<dbReference type="EMBL" id="FMAR01000004">
    <property type="protein sequence ID" value="SCC20501.1"/>
    <property type="molecule type" value="Genomic_DNA"/>
</dbReference>
<name>A0A1C4CN69_9BACT</name>
<reference evidence="2 3" key="1">
    <citation type="submission" date="2016-08" db="EMBL/GenBank/DDBJ databases">
        <authorList>
            <person name="Seilhamer J.J."/>
        </authorList>
    </citation>
    <scope>NUCLEOTIDE SEQUENCE [LARGE SCALE GENOMIC DNA]</scope>
    <source>
        <strain evidence="2 3">A37T2</strain>
    </source>
</reference>
<keyword evidence="3" id="KW-1185">Reference proteome</keyword>
<protein>
    <submittedName>
        <fullName evidence="2">Uncharacterized protein</fullName>
    </submittedName>
</protein>
<proteinExistence type="predicted"/>
<organism evidence="2 3">
    <name type="scientific">Chitinophaga costaii</name>
    <dbReference type="NCBI Taxonomy" id="1335309"/>
    <lineage>
        <taxon>Bacteria</taxon>
        <taxon>Pseudomonadati</taxon>
        <taxon>Bacteroidota</taxon>
        <taxon>Chitinophagia</taxon>
        <taxon>Chitinophagales</taxon>
        <taxon>Chitinophagaceae</taxon>
        <taxon>Chitinophaga</taxon>
    </lineage>
</organism>
<dbReference type="AlphaFoldDB" id="A0A1C4CN69"/>
<gene>
    <name evidence="2" type="ORF">GA0116948_104210</name>
</gene>
<accession>A0A1C4CN69</accession>